<dbReference type="OrthoDB" id="8805599at2759"/>
<evidence type="ECO:0000313" key="3">
    <source>
        <dbReference type="Proteomes" id="UP000649617"/>
    </source>
</evidence>
<dbReference type="Proteomes" id="UP000649617">
    <property type="component" value="Unassembled WGS sequence"/>
</dbReference>
<accession>A0A812WSY9</accession>
<feature type="compositionally biased region" description="Polar residues" evidence="1">
    <location>
        <begin position="271"/>
        <end position="283"/>
    </location>
</feature>
<name>A0A812WSY9_SYMPI</name>
<evidence type="ECO:0000313" key="2">
    <source>
        <dbReference type="EMBL" id="CAE7699756.1"/>
    </source>
</evidence>
<comment type="caution">
    <text evidence="2">The sequence shown here is derived from an EMBL/GenBank/DDBJ whole genome shotgun (WGS) entry which is preliminary data.</text>
</comment>
<reference evidence="2" key="1">
    <citation type="submission" date="2021-02" db="EMBL/GenBank/DDBJ databases">
        <authorList>
            <person name="Dougan E. K."/>
            <person name="Rhodes N."/>
            <person name="Thang M."/>
            <person name="Chan C."/>
        </authorList>
    </citation>
    <scope>NUCLEOTIDE SEQUENCE</scope>
</reference>
<gene>
    <name evidence="2" type="primary">rlmF</name>
    <name evidence="2" type="ORF">SPIL2461_LOCUS19667</name>
</gene>
<proteinExistence type="predicted"/>
<protein>
    <submittedName>
        <fullName evidence="2">RlmF protein</fullName>
    </submittedName>
</protein>
<dbReference type="EMBL" id="CAJNIZ010044740">
    <property type="protein sequence ID" value="CAE7699756.1"/>
    <property type="molecule type" value="Genomic_DNA"/>
</dbReference>
<dbReference type="AlphaFoldDB" id="A0A812WSY9"/>
<feature type="region of interest" description="Disordered" evidence="1">
    <location>
        <begin position="263"/>
        <end position="295"/>
    </location>
</feature>
<keyword evidence="3" id="KW-1185">Reference proteome</keyword>
<evidence type="ECO:0000256" key="1">
    <source>
        <dbReference type="SAM" id="MobiDB-lite"/>
    </source>
</evidence>
<organism evidence="2 3">
    <name type="scientific">Symbiodinium pilosum</name>
    <name type="common">Dinoflagellate</name>
    <dbReference type="NCBI Taxonomy" id="2952"/>
    <lineage>
        <taxon>Eukaryota</taxon>
        <taxon>Sar</taxon>
        <taxon>Alveolata</taxon>
        <taxon>Dinophyceae</taxon>
        <taxon>Suessiales</taxon>
        <taxon>Symbiodiniaceae</taxon>
        <taxon>Symbiodinium</taxon>
    </lineage>
</organism>
<feature type="compositionally biased region" description="Basic residues" evidence="1">
    <location>
        <begin position="345"/>
        <end position="354"/>
    </location>
</feature>
<feature type="region of interest" description="Disordered" evidence="1">
    <location>
        <begin position="322"/>
        <end position="361"/>
    </location>
</feature>
<sequence>MDSDTASESSSIGDVVEDTRRRGREFTGKIIASSWPIRVALSCVSQEGLQPWQSCLQPEEPWPMPTSFATCMKMDGLLETFMETNLEPLQKYRRGEHRPPVNVFRSAAIAEIEEAPEGCRIAEVMFFNDSFFRNVLPHFFTDATAMAVWARHISKPKVGISATHSLLRQVSCPAEDGPGMIEWLYDLFVAFQAVRYSPNGEALDCLDADVEVDHASMTLGDLVKVGSHAYMIGIDGIYRLQLDDPEPSAVRVEEFFAIQEQQGVHLEEGDQSTSPTSTSDATGSSAMDESEDDEELKRHYAMYMAPDESWWCRPKDRRGLRTELSQRRAAMEAGQASQNKDKYNSKTKTKKHWQPKFLRSS</sequence>